<dbReference type="PANTHER" id="PTHR43065:SF34">
    <property type="entry name" value="SPORULATION KINASE A"/>
    <property type="match status" value="1"/>
</dbReference>
<dbReference type="InterPro" id="IPR004358">
    <property type="entry name" value="Sig_transdc_His_kin-like_C"/>
</dbReference>
<dbReference type="PROSITE" id="PS50109">
    <property type="entry name" value="HIS_KIN"/>
    <property type="match status" value="1"/>
</dbReference>
<comment type="caution">
    <text evidence="13">The sequence shown here is derived from an EMBL/GenBank/DDBJ whole genome shotgun (WGS) entry which is preliminary data.</text>
</comment>
<keyword evidence="4" id="KW-0808">Transferase</keyword>
<dbReference type="PRINTS" id="PR00344">
    <property type="entry name" value="BCTRLSENSOR"/>
</dbReference>
<dbReference type="InterPro" id="IPR005467">
    <property type="entry name" value="His_kinase_dom"/>
</dbReference>
<keyword evidence="9" id="KW-0472">Membrane</keyword>
<reference evidence="13 14" key="1">
    <citation type="submission" date="2020-10" db="EMBL/GenBank/DDBJ databases">
        <title>Bacillus sp. HD4P25, an endophyte from a halophyte.</title>
        <authorList>
            <person name="Sun J.-Q."/>
        </authorList>
    </citation>
    <scope>NUCLEOTIDE SEQUENCE [LARGE SCALE GENOMIC DNA]</scope>
    <source>
        <strain evidence="13 14">YIM 93174</strain>
    </source>
</reference>
<evidence type="ECO:0000256" key="5">
    <source>
        <dbReference type="ARBA" id="ARBA00022741"/>
    </source>
</evidence>
<dbReference type="SUPFAM" id="SSF55874">
    <property type="entry name" value="ATPase domain of HSP90 chaperone/DNA topoisomerase II/histidine kinase"/>
    <property type="match status" value="1"/>
</dbReference>
<dbReference type="Gene3D" id="3.30.450.20">
    <property type="entry name" value="PAS domain"/>
    <property type="match status" value="1"/>
</dbReference>
<protein>
    <recommendedName>
        <fullName evidence="2">histidine kinase</fullName>
        <ecNumber evidence="2">2.7.13.3</ecNumber>
    </recommendedName>
</protein>
<evidence type="ECO:0000256" key="8">
    <source>
        <dbReference type="ARBA" id="ARBA00023012"/>
    </source>
</evidence>
<dbReference type="Pfam" id="PF02518">
    <property type="entry name" value="HATPase_c"/>
    <property type="match status" value="1"/>
</dbReference>
<evidence type="ECO:0000259" key="12">
    <source>
        <dbReference type="PROSITE" id="PS50113"/>
    </source>
</evidence>
<dbReference type="Gene3D" id="1.10.287.130">
    <property type="match status" value="1"/>
</dbReference>
<keyword evidence="9" id="KW-0812">Transmembrane</keyword>
<evidence type="ECO:0000256" key="2">
    <source>
        <dbReference type="ARBA" id="ARBA00012438"/>
    </source>
</evidence>
<evidence type="ECO:0000259" key="10">
    <source>
        <dbReference type="PROSITE" id="PS50109"/>
    </source>
</evidence>
<dbReference type="InterPro" id="IPR003661">
    <property type="entry name" value="HisK_dim/P_dom"/>
</dbReference>
<dbReference type="InterPro" id="IPR000700">
    <property type="entry name" value="PAS-assoc_C"/>
</dbReference>
<feature type="domain" description="PAS" evidence="11">
    <location>
        <begin position="77"/>
        <end position="154"/>
    </location>
</feature>
<dbReference type="Pfam" id="PF00989">
    <property type="entry name" value="PAS"/>
    <property type="match status" value="1"/>
</dbReference>
<dbReference type="InterPro" id="IPR000014">
    <property type="entry name" value="PAS"/>
</dbReference>
<dbReference type="Pfam" id="PF00512">
    <property type="entry name" value="HisKA"/>
    <property type="match status" value="1"/>
</dbReference>
<feature type="transmembrane region" description="Helical" evidence="9">
    <location>
        <begin position="40"/>
        <end position="57"/>
    </location>
</feature>
<sequence length="436" mass="50144">MLEKYRGRLIATITFIFAISIWNFIYYYYNNYSFNLLLDASYTVIVALVVWWLASYYDKSKVLLRELKSSEEDYKKLSESTTYVFENLNQVVYQTDCQGVITLLNSQWERLTGFTVQETIGNSIFLFIYPEDLAIATEKATSYYQKKEKVLQEELRFRKKDGGFIWLQINTKINFNSNNETISTVGTLTDITEWKISEKELLQINEDLAIKSDKLSVIAQMSAAIAHEVRNPLTSINGFLQLLQEQKHLKDEYLEIIFSEMKRIELVLNEMLMLSKPQTILFDKIDLVLTLDHVLALISSEANMKSIELIKETGIEPVWVYGEENQLKQVFINILKNGIESMTTGGKIHIYLATNNEFVSIYFRDEGSGISPDTLRKIGQPFYTTKEKGTGLGLTICFKIIENHRGKIHITSQVKVGTTFEVILPCHLPAITENVS</sequence>
<dbReference type="InterPro" id="IPR036890">
    <property type="entry name" value="HATPase_C_sf"/>
</dbReference>
<evidence type="ECO:0000256" key="4">
    <source>
        <dbReference type="ARBA" id="ARBA00022679"/>
    </source>
</evidence>
<evidence type="ECO:0000256" key="3">
    <source>
        <dbReference type="ARBA" id="ARBA00022553"/>
    </source>
</evidence>
<keyword evidence="6" id="KW-0418">Kinase</keyword>
<dbReference type="Proteomes" id="UP001516662">
    <property type="component" value="Unassembled WGS sequence"/>
</dbReference>
<keyword evidence="5" id="KW-0547">Nucleotide-binding</keyword>
<evidence type="ECO:0000256" key="7">
    <source>
        <dbReference type="ARBA" id="ARBA00022840"/>
    </source>
</evidence>
<name>A0ABR9QG77_9BACI</name>
<dbReference type="CDD" id="cd00082">
    <property type="entry name" value="HisKA"/>
    <property type="match status" value="1"/>
</dbReference>
<dbReference type="PROSITE" id="PS50113">
    <property type="entry name" value="PAC"/>
    <property type="match status" value="1"/>
</dbReference>
<dbReference type="SMART" id="SM00086">
    <property type="entry name" value="PAC"/>
    <property type="match status" value="1"/>
</dbReference>
<dbReference type="InterPro" id="IPR035965">
    <property type="entry name" value="PAS-like_dom_sf"/>
</dbReference>
<comment type="catalytic activity">
    <reaction evidence="1">
        <text>ATP + protein L-histidine = ADP + protein N-phospho-L-histidine.</text>
        <dbReference type="EC" id="2.7.13.3"/>
    </reaction>
</comment>
<evidence type="ECO:0000256" key="6">
    <source>
        <dbReference type="ARBA" id="ARBA00022777"/>
    </source>
</evidence>
<dbReference type="InterPro" id="IPR001610">
    <property type="entry name" value="PAC"/>
</dbReference>
<evidence type="ECO:0000313" key="14">
    <source>
        <dbReference type="Proteomes" id="UP001516662"/>
    </source>
</evidence>
<dbReference type="InterPro" id="IPR036097">
    <property type="entry name" value="HisK_dim/P_sf"/>
</dbReference>
<dbReference type="EC" id="2.7.13.3" evidence="2"/>
<keyword evidence="3" id="KW-0597">Phosphoprotein</keyword>
<dbReference type="NCBIfam" id="TIGR00229">
    <property type="entry name" value="sensory_box"/>
    <property type="match status" value="1"/>
</dbReference>
<dbReference type="CDD" id="cd00130">
    <property type="entry name" value="PAS"/>
    <property type="match status" value="1"/>
</dbReference>
<feature type="domain" description="PAC" evidence="12">
    <location>
        <begin position="151"/>
        <end position="203"/>
    </location>
</feature>
<dbReference type="PROSITE" id="PS50112">
    <property type="entry name" value="PAS"/>
    <property type="match status" value="1"/>
</dbReference>
<keyword evidence="7" id="KW-0067">ATP-binding</keyword>
<dbReference type="EMBL" id="JADCLJ010000011">
    <property type="protein sequence ID" value="MBE4907502.1"/>
    <property type="molecule type" value="Genomic_DNA"/>
</dbReference>
<organism evidence="13 14">
    <name type="scientific">Litchfieldia luteola</name>
    <dbReference type="NCBI Taxonomy" id="682179"/>
    <lineage>
        <taxon>Bacteria</taxon>
        <taxon>Bacillati</taxon>
        <taxon>Bacillota</taxon>
        <taxon>Bacilli</taxon>
        <taxon>Bacillales</taxon>
        <taxon>Bacillaceae</taxon>
        <taxon>Litchfieldia</taxon>
    </lineage>
</organism>
<dbReference type="RefSeq" id="WP_193534984.1">
    <property type="nucleotide sequence ID" value="NZ_JADCLJ010000011.1"/>
</dbReference>
<dbReference type="Gene3D" id="3.30.565.10">
    <property type="entry name" value="Histidine kinase-like ATPase, C-terminal domain"/>
    <property type="match status" value="1"/>
</dbReference>
<dbReference type="SUPFAM" id="SSF47384">
    <property type="entry name" value="Homodimeric domain of signal transducing histidine kinase"/>
    <property type="match status" value="1"/>
</dbReference>
<accession>A0ABR9QG77</accession>
<evidence type="ECO:0000259" key="11">
    <source>
        <dbReference type="PROSITE" id="PS50112"/>
    </source>
</evidence>
<keyword evidence="14" id="KW-1185">Reference proteome</keyword>
<dbReference type="SMART" id="SM00387">
    <property type="entry name" value="HATPase_c"/>
    <property type="match status" value="1"/>
</dbReference>
<keyword evidence="8" id="KW-0902">Two-component regulatory system</keyword>
<evidence type="ECO:0000313" key="13">
    <source>
        <dbReference type="EMBL" id="MBE4907502.1"/>
    </source>
</evidence>
<dbReference type="SMART" id="SM00091">
    <property type="entry name" value="PAS"/>
    <property type="match status" value="1"/>
</dbReference>
<dbReference type="InterPro" id="IPR013767">
    <property type="entry name" value="PAS_fold"/>
</dbReference>
<evidence type="ECO:0000256" key="9">
    <source>
        <dbReference type="SAM" id="Phobius"/>
    </source>
</evidence>
<gene>
    <name evidence="13" type="ORF">IMZ08_05420</name>
</gene>
<dbReference type="SMART" id="SM00388">
    <property type="entry name" value="HisKA"/>
    <property type="match status" value="1"/>
</dbReference>
<keyword evidence="9" id="KW-1133">Transmembrane helix</keyword>
<dbReference type="SUPFAM" id="SSF55785">
    <property type="entry name" value="PYP-like sensor domain (PAS domain)"/>
    <property type="match status" value="1"/>
</dbReference>
<proteinExistence type="predicted"/>
<evidence type="ECO:0000256" key="1">
    <source>
        <dbReference type="ARBA" id="ARBA00000085"/>
    </source>
</evidence>
<dbReference type="InterPro" id="IPR003594">
    <property type="entry name" value="HATPase_dom"/>
</dbReference>
<dbReference type="PANTHER" id="PTHR43065">
    <property type="entry name" value="SENSOR HISTIDINE KINASE"/>
    <property type="match status" value="1"/>
</dbReference>
<feature type="transmembrane region" description="Helical" evidence="9">
    <location>
        <begin position="9"/>
        <end position="28"/>
    </location>
</feature>
<feature type="domain" description="Histidine kinase" evidence="10">
    <location>
        <begin position="224"/>
        <end position="428"/>
    </location>
</feature>